<evidence type="ECO:0000313" key="2">
    <source>
        <dbReference type="Proteomes" id="UP000095282"/>
    </source>
</evidence>
<dbReference type="AlphaFoldDB" id="A0A1I7T476"/>
<evidence type="ECO:0000256" key="1">
    <source>
        <dbReference type="SAM" id="Coils"/>
    </source>
</evidence>
<keyword evidence="2" id="KW-1185">Reference proteome</keyword>
<sequence>MDRFQIERMISELSTLQSNFHLLKTQNEYLENLNEANQTKIKNQSKNLAEAQNSLRIKNELIKEITEKMIILKVNAEKQRENQMTQNAVTANLRKRIGDLETKITNDDVNRYAFLGKIRRLEDAVSACKIENANMRKIFEMEQTRTNEEYGNKINELNDEIRELNDRFKKNIDADRSSKQIDEDLWRTCSEQLKYIESLKTKNEENLMKMREVSLKQNETMKEWSKTKEQLKQIEAEKNSLIEQLNILKTRNRNDLEDTTCLICTTEMKTEEHDYDSLPKCNKCKRRYHIDCISQ</sequence>
<protein>
    <submittedName>
        <fullName evidence="3">RING-type domain-containing protein</fullName>
    </submittedName>
</protein>
<dbReference type="Proteomes" id="UP000095282">
    <property type="component" value="Unplaced"/>
</dbReference>
<organism evidence="2 3">
    <name type="scientific">Caenorhabditis tropicalis</name>
    <dbReference type="NCBI Taxonomy" id="1561998"/>
    <lineage>
        <taxon>Eukaryota</taxon>
        <taxon>Metazoa</taxon>
        <taxon>Ecdysozoa</taxon>
        <taxon>Nematoda</taxon>
        <taxon>Chromadorea</taxon>
        <taxon>Rhabditida</taxon>
        <taxon>Rhabditina</taxon>
        <taxon>Rhabditomorpha</taxon>
        <taxon>Rhabditoidea</taxon>
        <taxon>Rhabditidae</taxon>
        <taxon>Peloderinae</taxon>
        <taxon>Caenorhabditis</taxon>
    </lineage>
</organism>
<reference evidence="3" key="1">
    <citation type="submission" date="2016-11" db="UniProtKB">
        <authorList>
            <consortium name="WormBaseParasite"/>
        </authorList>
    </citation>
    <scope>IDENTIFICATION</scope>
</reference>
<proteinExistence type="predicted"/>
<feature type="coiled-coil region" evidence="1">
    <location>
        <begin position="140"/>
        <end position="174"/>
    </location>
</feature>
<feature type="coiled-coil region" evidence="1">
    <location>
        <begin position="224"/>
        <end position="251"/>
    </location>
</feature>
<dbReference type="WBParaSite" id="Csp11.Scaffold499.g2261.t1">
    <property type="protein sequence ID" value="Csp11.Scaffold499.g2261.t1"/>
    <property type="gene ID" value="Csp11.Scaffold499.g2261"/>
</dbReference>
<accession>A0A1I7T476</accession>
<evidence type="ECO:0000313" key="3">
    <source>
        <dbReference type="WBParaSite" id="Csp11.Scaffold499.g2261.t1"/>
    </source>
</evidence>
<name>A0A1I7T476_9PELO</name>
<feature type="coiled-coil region" evidence="1">
    <location>
        <begin position="34"/>
        <end position="82"/>
    </location>
</feature>
<keyword evidence="1" id="KW-0175">Coiled coil</keyword>